<dbReference type="OrthoDB" id="187784at2759"/>
<dbReference type="AlphaFoldDB" id="A0A9W7E006"/>
<feature type="non-terminal residue" evidence="1">
    <location>
        <position position="1"/>
    </location>
</feature>
<comment type="caution">
    <text evidence="1">The sequence shown here is derived from an EMBL/GenBank/DDBJ whole genome shotgun (WGS) entry which is preliminary data.</text>
</comment>
<reference evidence="1" key="1">
    <citation type="submission" date="2022-07" db="EMBL/GenBank/DDBJ databases">
        <title>Genome analysis of Parmales, a sister group of diatoms, reveals the evolutionary specialization of diatoms from phago-mixotrophs to photoautotrophs.</title>
        <authorList>
            <person name="Ban H."/>
            <person name="Sato S."/>
            <person name="Yoshikawa S."/>
            <person name="Kazumasa Y."/>
            <person name="Nakamura Y."/>
            <person name="Ichinomiya M."/>
            <person name="Saitoh K."/>
            <person name="Sato N."/>
            <person name="Blanc-Mathieu R."/>
            <person name="Endo H."/>
            <person name="Kuwata A."/>
            <person name="Ogata H."/>
        </authorList>
    </citation>
    <scope>NUCLEOTIDE SEQUENCE</scope>
</reference>
<keyword evidence="2" id="KW-1185">Reference proteome</keyword>
<evidence type="ECO:0000313" key="1">
    <source>
        <dbReference type="EMBL" id="GMH60963.1"/>
    </source>
</evidence>
<organism evidence="1 2">
    <name type="scientific">Triparma retinervis</name>
    <dbReference type="NCBI Taxonomy" id="2557542"/>
    <lineage>
        <taxon>Eukaryota</taxon>
        <taxon>Sar</taxon>
        <taxon>Stramenopiles</taxon>
        <taxon>Ochrophyta</taxon>
        <taxon>Bolidophyceae</taxon>
        <taxon>Parmales</taxon>
        <taxon>Triparmaceae</taxon>
        <taxon>Triparma</taxon>
    </lineage>
</organism>
<dbReference type="Proteomes" id="UP001165082">
    <property type="component" value="Unassembled WGS sequence"/>
</dbReference>
<protein>
    <submittedName>
        <fullName evidence="1">Uncharacterized protein</fullName>
    </submittedName>
</protein>
<evidence type="ECO:0000313" key="2">
    <source>
        <dbReference type="Proteomes" id="UP001165082"/>
    </source>
</evidence>
<gene>
    <name evidence="1" type="ORF">TrRE_jg7458</name>
</gene>
<dbReference type="EMBL" id="BRXZ01003743">
    <property type="protein sequence ID" value="GMH60963.1"/>
    <property type="molecule type" value="Genomic_DNA"/>
</dbReference>
<proteinExistence type="predicted"/>
<name>A0A9W7E006_9STRA</name>
<accession>A0A9W7E006</accession>
<sequence length="149" mass="17308">YDGNRDRKDLILWEGDACGCPRVVPKQLGKKPPYNHSSDGRIYRPVVPLSRTQLTTLVPAGREDRQIVSRGGERKDITGRYVEHGVAEKYRRYEEQSRESREIFKSNKQKNVYTDMKAIIFAEHDLTDILPYSRTRTDFNVVRDAHGRT</sequence>